<dbReference type="Proteomes" id="UP000288711">
    <property type="component" value="Unassembled WGS sequence"/>
</dbReference>
<dbReference type="GO" id="GO:0004499">
    <property type="term" value="F:N,N-dimethylaniline monooxygenase activity"/>
    <property type="evidence" value="ECO:0007669"/>
    <property type="project" value="InterPro"/>
</dbReference>
<dbReference type="EMBL" id="PIPF01000005">
    <property type="protein sequence ID" value="RWU84290.1"/>
    <property type="molecule type" value="Genomic_DNA"/>
</dbReference>
<evidence type="ECO:0000256" key="3">
    <source>
        <dbReference type="ARBA" id="ARBA00022630"/>
    </source>
</evidence>
<dbReference type="Pfam" id="PF13450">
    <property type="entry name" value="NAD_binding_8"/>
    <property type="match status" value="1"/>
</dbReference>
<comment type="similarity">
    <text evidence="2">Belongs to the FAD-binding monooxygenase family.</text>
</comment>
<dbReference type="eggNOG" id="COG2072">
    <property type="taxonomic scope" value="Bacteria"/>
</dbReference>
<keyword evidence="4" id="KW-0274">FAD</keyword>
<keyword evidence="6 7" id="KW-0503">Monooxygenase</keyword>
<dbReference type="GO" id="GO:0050661">
    <property type="term" value="F:NADP binding"/>
    <property type="evidence" value="ECO:0007669"/>
    <property type="project" value="InterPro"/>
</dbReference>
<dbReference type="SUPFAM" id="SSF51905">
    <property type="entry name" value="FAD/NAD(P)-binding domain"/>
    <property type="match status" value="2"/>
</dbReference>
<reference evidence="8 10" key="1">
    <citation type="journal article" date="2009" name="Int. J. Syst. Evol. Microbiol.">
        <title>Janibacter hoylei sp. nov., Bacillus isronensis sp. nov. and Bacillus aryabhattai sp. nov., isolated from cryotubes used for collecting air from the upper atmosphere.</title>
        <authorList>
            <person name="Shivaji S."/>
            <person name="Chaturvedi P."/>
            <person name="Begum Z."/>
            <person name="Pindi P.K."/>
            <person name="Manorama R."/>
            <person name="Padmanaban D.A."/>
            <person name="Shouche Y.S."/>
            <person name="Pawar S."/>
            <person name="Vaishampayan P."/>
            <person name="Dutt C.B."/>
            <person name="Datta G.N."/>
            <person name="Manchanda R.K."/>
            <person name="Rao U.R."/>
            <person name="Bhargava P.M."/>
            <person name="Narlikar J.V."/>
        </authorList>
    </citation>
    <scope>NUCLEOTIDE SEQUENCE [LARGE SCALE GENOMIC DNA]</scope>
    <source>
        <strain evidence="8 10">PVAS-1</strain>
    </source>
</reference>
<dbReference type="InterPro" id="IPR036188">
    <property type="entry name" value="FAD/NAD-bd_sf"/>
</dbReference>
<comment type="caution">
    <text evidence="7">The sequence shown here is derived from an EMBL/GenBank/DDBJ whole genome shotgun (WGS) entry which is preliminary data.</text>
</comment>
<evidence type="ECO:0000256" key="4">
    <source>
        <dbReference type="ARBA" id="ARBA00022827"/>
    </source>
</evidence>
<evidence type="ECO:0000256" key="2">
    <source>
        <dbReference type="ARBA" id="ARBA00010139"/>
    </source>
</evidence>
<protein>
    <submittedName>
        <fullName evidence="8">NAD(P)/FAD-dependent oxidoreductase</fullName>
    </submittedName>
    <submittedName>
        <fullName evidence="7">Putative FAD-dependent monooxygenase</fullName>
    </submittedName>
</protein>
<keyword evidence="5" id="KW-0560">Oxidoreductase</keyword>
<dbReference type="EMBL" id="ALWX01000023">
    <property type="protein sequence ID" value="EKA61559.1"/>
    <property type="molecule type" value="Genomic_DNA"/>
</dbReference>
<evidence type="ECO:0000313" key="8">
    <source>
        <dbReference type="EMBL" id="RWU84290.1"/>
    </source>
</evidence>
<keyword evidence="10" id="KW-1185">Reference proteome</keyword>
<dbReference type="PANTHER" id="PTHR43872:SF1">
    <property type="entry name" value="MONOOXYGENASE, PUTATIVE (AFU_ORTHOLOGUE AFUA_8G02570)-RELATED"/>
    <property type="match status" value="1"/>
</dbReference>
<dbReference type="STRING" id="1210046.B277_06744"/>
<dbReference type="PATRIC" id="fig|1210046.3.peg.1304"/>
<keyword evidence="3" id="KW-0285">Flavoprotein</keyword>
<sequence length="537" mass="57997">MTAAPERHPQGTTRRELPDRVDVLVVGAGISGIGAAHRILEATPDVDLAIVEAREATGGTWDLFRYPGVRSDSDMFTLSFPFRPWQGRKAIADGGDIREYIRETARDGGLDERTFTGCRVAAIDWSSGAQEWTVQVDTAGGRREVRAGWVHFGSGYYDYEQAHDPGFAGVEDFSGTVVHPQFWPQDLDHAGKRVVVIGSGATAVTVVPAMAQTAAHVTMLQRTPSYVFSQPGVDPFVQLLRKRLSPQRVQSLTRIKNLGMQSFLYELSRKRPRAANAIVLGQVRAFLPKDVVAEHFTPPYDVWDQRLCAVPDGDLYAAIRRGAADVVTGHIDRFVPEGVRLTDGRVVEADIVVTATGLRLQLFGGASVAVDGEPVDMARRFAYRGLMLAGVPNVTMTVGYVNASWTLRADLVSRYVARLLGHLRDRGLGTAVPVAPDGMTAGPILDLTAGYVQRVIATFPKVGDRAPWTMPQSYVKDKIAFRRADVTQDMFFAPLGAKAVALPQSAPAPAELPLPGSSSNADGTAGDLVDATAAVVP</sequence>
<dbReference type="InterPro" id="IPR020946">
    <property type="entry name" value="Flavin_mOase-like"/>
</dbReference>
<name>K1DYS6_9MICO</name>
<reference evidence="8" key="3">
    <citation type="submission" date="2017-11" db="EMBL/GenBank/DDBJ databases">
        <authorList>
            <person name="Seuylemezian A."/>
            <person name="Cooper K."/>
            <person name="Vaishampayan P."/>
        </authorList>
    </citation>
    <scope>NUCLEOTIDE SEQUENCE</scope>
    <source>
        <strain evidence="8">PVAS-1</strain>
    </source>
</reference>
<evidence type="ECO:0000256" key="1">
    <source>
        <dbReference type="ARBA" id="ARBA00001974"/>
    </source>
</evidence>
<accession>K1DYS6</accession>
<dbReference type="GO" id="GO:0050660">
    <property type="term" value="F:flavin adenine dinucleotide binding"/>
    <property type="evidence" value="ECO:0007669"/>
    <property type="project" value="InterPro"/>
</dbReference>
<dbReference type="Gene3D" id="3.50.50.60">
    <property type="entry name" value="FAD/NAD(P)-binding domain"/>
    <property type="match status" value="3"/>
</dbReference>
<dbReference type="RefSeq" id="WP_007926397.1">
    <property type="nucleotide sequence ID" value="NZ_ALWX01000023.1"/>
</dbReference>
<dbReference type="PANTHER" id="PTHR43872">
    <property type="entry name" value="MONOOXYGENASE, PUTATIVE (AFU_ORTHOLOGUE AFUA_8G02570)-RELATED"/>
    <property type="match status" value="1"/>
</dbReference>
<dbReference type="Pfam" id="PF00743">
    <property type="entry name" value="FMO-like"/>
    <property type="match status" value="1"/>
</dbReference>
<proteinExistence type="inferred from homology"/>
<evidence type="ECO:0000256" key="6">
    <source>
        <dbReference type="ARBA" id="ARBA00023033"/>
    </source>
</evidence>
<dbReference type="PRINTS" id="PR00411">
    <property type="entry name" value="PNDRDTASEI"/>
</dbReference>
<evidence type="ECO:0000256" key="5">
    <source>
        <dbReference type="ARBA" id="ARBA00023002"/>
    </source>
</evidence>
<evidence type="ECO:0000313" key="7">
    <source>
        <dbReference type="EMBL" id="EKA61559.1"/>
    </source>
</evidence>
<organism evidence="7 9">
    <name type="scientific">Janibacter hoylei PVAS-1</name>
    <dbReference type="NCBI Taxonomy" id="1210046"/>
    <lineage>
        <taxon>Bacteria</taxon>
        <taxon>Bacillati</taxon>
        <taxon>Actinomycetota</taxon>
        <taxon>Actinomycetes</taxon>
        <taxon>Micrococcales</taxon>
        <taxon>Intrasporangiaceae</taxon>
        <taxon>Janibacter</taxon>
    </lineage>
</organism>
<dbReference type="InterPro" id="IPR051820">
    <property type="entry name" value="FAD-binding_MO"/>
</dbReference>
<dbReference type="Proteomes" id="UP000004474">
    <property type="component" value="Unassembled WGS sequence"/>
</dbReference>
<reference evidence="7 9" key="2">
    <citation type="journal article" date="2012" name="J. Bacteriol.">
        <title>Genome Sequence of Janibacter hoylei MTCC8307, Isolated from the Stratospheric Air.</title>
        <authorList>
            <person name="Pawar S.P."/>
            <person name="Dhotre D.P."/>
            <person name="Shetty S.A."/>
            <person name="Chowdhury S.P."/>
            <person name="Chaudhari B.L."/>
            <person name="Shouche Y.S."/>
        </authorList>
    </citation>
    <scope>NUCLEOTIDE SEQUENCE [LARGE SCALE GENOMIC DNA]</scope>
    <source>
        <strain evidence="7 9">PVAS-1</strain>
    </source>
</reference>
<evidence type="ECO:0000313" key="10">
    <source>
        <dbReference type="Proteomes" id="UP000288711"/>
    </source>
</evidence>
<gene>
    <name evidence="7" type="ORF">B277_06744</name>
    <name evidence="8" type="ORF">CWN80_05570</name>
</gene>
<comment type="cofactor">
    <cofactor evidence="1">
        <name>FAD</name>
        <dbReference type="ChEBI" id="CHEBI:57692"/>
    </cofactor>
</comment>
<dbReference type="AlphaFoldDB" id="K1DYS6"/>
<evidence type="ECO:0000313" key="9">
    <source>
        <dbReference type="Proteomes" id="UP000004474"/>
    </source>
</evidence>
<dbReference type="OrthoDB" id="5168853at2"/>